<sequence length="870" mass="97478">MNPEMVAPPSARMHPLAEQIYGISAVGEGCAAGGDDNDRVYVAVGRDVKESKYNLMWVVNNFSGKRICLLHVLQPSQLVPFTGVNFPPQNLQQQVVVQHRDPERQSMQEVLKKYLYMLQAVGVEGEAVHVEKEKVEEGIVELMTLQRIKKLVMGAAANKHYDKKMVDIKSKTAKYVHERGLASCHIWFVCKGRLIKKREATTASDESQMPHRPKDCMLSMSDVSSLDGVQWADSPQNSDMTRDASDWNATFRTGSSQSCFSSLTSPCASHASSAPQVELELSRSEASSAPAGELELSRSEENGGGFGTELENKTVAPFKDIVGSSSPPSVLEQSVDDELYEQLEQAMAKADNSKREAFEESLRRRKAEKEAVDAARRAKAAEKMYHEEMRLRKQIEDAISREKQELEKMNYQQVAVMEELNSALSQKSLLERELADSRKQAEEFQDKIVSAVELLKNYRDERDKLENERDCALRATEELRQQAERSMSSENLPQFFSEFPYSEIQNATRNFHPSLKIGEGGYGSIYKGVLRYTDVAVKVLHFESMQGPSEYRQEVEVLSRLRHPNIVTLIGACPEAFTLIYEYLPNGSLEDRLKCKDNSSPLSWQTRIRIAAELCSVLVFLHSSKSHCIVHGDLKPSNILLDANFISKLSDFGICRAITPHQAPSVEPAASYITQPKGTFAYMDPEFIMTGELTPYSDIYSFGIILLMLLTGKHAVGIATEVRRALDNGNLNSLLDCSAGDWPYVQAQQLAHLALRCAAMNRRDRPELESEVLRVLEPMRASCRGSSLSSRLGDEEHCQAPPYFICPIFQEVMQDPHVAADGFTYEAEAIRGWLDSGHSTSPMTNVKLAHNNLVPNHALRSAIQEWLQQQ</sequence>
<reference evidence="15" key="1">
    <citation type="submission" date="2021-01" db="UniProtKB">
        <authorList>
            <consortium name="EnsemblPlants"/>
        </authorList>
    </citation>
    <scope>IDENTIFICATION</scope>
</reference>
<evidence type="ECO:0000256" key="7">
    <source>
        <dbReference type="ARBA" id="ARBA00022777"/>
    </source>
</evidence>
<evidence type="ECO:0000256" key="3">
    <source>
        <dbReference type="ARBA" id="ARBA00004906"/>
    </source>
</evidence>
<keyword evidence="6 10" id="KW-0547">Nucleotide-binding</keyword>
<comment type="function">
    <text evidence="2">Functions as an E3 ubiquitin ligase.</text>
</comment>
<keyword evidence="7" id="KW-0418">Kinase</keyword>
<dbReference type="FunFam" id="3.30.200.20:FF:000162">
    <property type="entry name" value="Adenine nucleotide alpha hydrolase-like domain kinase"/>
    <property type="match status" value="1"/>
</dbReference>
<feature type="coiled-coil region" evidence="11">
    <location>
        <begin position="336"/>
        <end position="482"/>
    </location>
</feature>
<dbReference type="PANTHER" id="PTHR45647">
    <property type="entry name" value="OS02G0152300 PROTEIN"/>
    <property type="match status" value="1"/>
</dbReference>
<feature type="region of interest" description="Disordered" evidence="12">
    <location>
        <begin position="276"/>
        <end position="308"/>
    </location>
</feature>
<evidence type="ECO:0000313" key="16">
    <source>
        <dbReference type="Proteomes" id="UP000594263"/>
    </source>
</evidence>
<dbReference type="Gene3D" id="3.30.40.10">
    <property type="entry name" value="Zinc/RING finger domain, C3HC4 (zinc finger)"/>
    <property type="match status" value="1"/>
</dbReference>
<dbReference type="Gene3D" id="3.40.50.620">
    <property type="entry name" value="HUPs"/>
    <property type="match status" value="1"/>
</dbReference>
<keyword evidence="5" id="KW-0808">Transferase</keyword>
<dbReference type="PROSITE" id="PS50011">
    <property type="entry name" value="PROTEIN_KINASE_DOM"/>
    <property type="match status" value="1"/>
</dbReference>
<dbReference type="InterPro" id="IPR051348">
    <property type="entry name" value="U-box_ubiquitin_ligases"/>
</dbReference>
<dbReference type="CDD" id="cd16655">
    <property type="entry name" value="RING-Ubox_WDSUB1-like"/>
    <property type="match status" value="1"/>
</dbReference>
<dbReference type="Gene3D" id="3.30.200.20">
    <property type="entry name" value="Phosphorylase Kinase, domain 1"/>
    <property type="match status" value="1"/>
</dbReference>
<dbReference type="EnsemblPlants" id="Kaladp0015s0121.1.v1.1">
    <property type="protein sequence ID" value="Kaladp0015s0121.1.v1.1"/>
    <property type="gene ID" value="Kaladp0015s0121.v1.1"/>
</dbReference>
<evidence type="ECO:0000256" key="6">
    <source>
        <dbReference type="ARBA" id="ARBA00022741"/>
    </source>
</evidence>
<dbReference type="SUPFAM" id="SSF56112">
    <property type="entry name" value="Protein kinase-like (PK-like)"/>
    <property type="match status" value="1"/>
</dbReference>
<dbReference type="InterPro" id="IPR017441">
    <property type="entry name" value="Protein_kinase_ATP_BS"/>
</dbReference>
<dbReference type="GO" id="GO:0061630">
    <property type="term" value="F:ubiquitin protein ligase activity"/>
    <property type="evidence" value="ECO:0007669"/>
    <property type="project" value="UniProtKB-EC"/>
</dbReference>
<evidence type="ECO:0000256" key="5">
    <source>
        <dbReference type="ARBA" id="ARBA00022679"/>
    </source>
</evidence>
<protein>
    <recommendedName>
        <fullName evidence="4">RING-type E3 ubiquitin transferase</fullName>
        <ecNumber evidence="4">2.3.2.27</ecNumber>
    </recommendedName>
</protein>
<dbReference type="InterPro" id="IPR014729">
    <property type="entry name" value="Rossmann-like_a/b/a_fold"/>
</dbReference>
<feature type="binding site" evidence="10">
    <location>
        <position position="538"/>
    </location>
    <ligand>
        <name>ATP</name>
        <dbReference type="ChEBI" id="CHEBI:30616"/>
    </ligand>
</feature>
<dbReference type="OMA" id="GSQGKCQ"/>
<keyword evidence="16" id="KW-1185">Reference proteome</keyword>
<dbReference type="InterPro" id="IPR011009">
    <property type="entry name" value="Kinase-like_dom_sf"/>
</dbReference>
<dbReference type="GO" id="GO:0016567">
    <property type="term" value="P:protein ubiquitination"/>
    <property type="evidence" value="ECO:0007669"/>
    <property type="project" value="UniProtKB-UniPathway"/>
</dbReference>
<dbReference type="PROSITE" id="PS00107">
    <property type="entry name" value="PROTEIN_KINASE_ATP"/>
    <property type="match status" value="1"/>
</dbReference>
<evidence type="ECO:0000259" key="13">
    <source>
        <dbReference type="PROSITE" id="PS50011"/>
    </source>
</evidence>
<evidence type="ECO:0000256" key="2">
    <source>
        <dbReference type="ARBA" id="ARBA00003861"/>
    </source>
</evidence>
<dbReference type="PANTHER" id="PTHR45647:SF52">
    <property type="entry name" value="PROTEIN KINASE DOMAIN-CONTAINING PROTEIN"/>
    <property type="match status" value="1"/>
</dbReference>
<dbReference type="SMART" id="SM00504">
    <property type="entry name" value="Ubox"/>
    <property type="match status" value="1"/>
</dbReference>
<dbReference type="InterPro" id="IPR008271">
    <property type="entry name" value="Ser/Thr_kinase_AS"/>
</dbReference>
<name>A0A7N0SZK8_KALFE</name>
<dbReference type="InterPro" id="IPR013083">
    <property type="entry name" value="Znf_RING/FYVE/PHD"/>
</dbReference>
<evidence type="ECO:0000256" key="11">
    <source>
        <dbReference type="SAM" id="Coils"/>
    </source>
</evidence>
<dbReference type="PROSITE" id="PS00108">
    <property type="entry name" value="PROTEIN_KINASE_ST"/>
    <property type="match status" value="1"/>
</dbReference>
<evidence type="ECO:0000256" key="12">
    <source>
        <dbReference type="SAM" id="MobiDB-lite"/>
    </source>
</evidence>
<evidence type="ECO:0000256" key="10">
    <source>
        <dbReference type="PROSITE-ProRule" id="PRU10141"/>
    </source>
</evidence>
<dbReference type="UniPathway" id="UPA00143"/>
<keyword evidence="11" id="KW-0175">Coiled coil</keyword>
<evidence type="ECO:0000256" key="4">
    <source>
        <dbReference type="ARBA" id="ARBA00012483"/>
    </source>
</evidence>
<dbReference type="Gramene" id="Kaladp0015s0121.1.v1.1">
    <property type="protein sequence ID" value="Kaladp0015s0121.1.v1.1"/>
    <property type="gene ID" value="Kaladp0015s0121.v1.1"/>
</dbReference>
<feature type="domain" description="U-box" evidence="14">
    <location>
        <begin position="799"/>
        <end position="870"/>
    </location>
</feature>
<dbReference type="InterPro" id="IPR003613">
    <property type="entry name" value="Ubox_domain"/>
</dbReference>
<dbReference type="SMART" id="SM00220">
    <property type="entry name" value="S_TKc"/>
    <property type="match status" value="1"/>
</dbReference>
<evidence type="ECO:0000256" key="1">
    <source>
        <dbReference type="ARBA" id="ARBA00000900"/>
    </source>
</evidence>
<keyword evidence="8" id="KW-0833">Ubl conjugation pathway</keyword>
<dbReference type="Proteomes" id="UP000594263">
    <property type="component" value="Unplaced"/>
</dbReference>
<dbReference type="SUPFAM" id="SSF57850">
    <property type="entry name" value="RING/U-box"/>
    <property type="match status" value="1"/>
</dbReference>
<comment type="catalytic activity">
    <reaction evidence="1">
        <text>S-ubiquitinyl-[E2 ubiquitin-conjugating enzyme]-L-cysteine + [acceptor protein]-L-lysine = [E2 ubiquitin-conjugating enzyme]-L-cysteine + N(6)-ubiquitinyl-[acceptor protein]-L-lysine.</text>
        <dbReference type="EC" id="2.3.2.27"/>
    </reaction>
</comment>
<keyword evidence="9 10" id="KW-0067">ATP-binding</keyword>
<dbReference type="Pfam" id="PF00069">
    <property type="entry name" value="Pkinase"/>
    <property type="match status" value="1"/>
</dbReference>
<evidence type="ECO:0000313" key="15">
    <source>
        <dbReference type="EnsemblPlants" id="Kaladp0015s0121.1.v1.1"/>
    </source>
</evidence>
<accession>A0A7N0SZK8</accession>
<proteinExistence type="predicted"/>
<dbReference type="Pfam" id="PF04564">
    <property type="entry name" value="U-box"/>
    <property type="match status" value="1"/>
</dbReference>
<evidence type="ECO:0000256" key="9">
    <source>
        <dbReference type="ARBA" id="ARBA00022840"/>
    </source>
</evidence>
<dbReference type="EC" id="2.3.2.27" evidence="4"/>
<dbReference type="GO" id="GO:0004672">
    <property type="term" value="F:protein kinase activity"/>
    <property type="evidence" value="ECO:0007669"/>
    <property type="project" value="InterPro"/>
</dbReference>
<feature type="region of interest" description="Disordered" evidence="12">
    <location>
        <begin position="200"/>
        <end position="219"/>
    </location>
</feature>
<evidence type="ECO:0000259" key="14">
    <source>
        <dbReference type="PROSITE" id="PS51698"/>
    </source>
</evidence>
<dbReference type="PROSITE" id="PS51698">
    <property type="entry name" value="U_BOX"/>
    <property type="match status" value="1"/>
</dbReference>
<organism evidence="15 16">
    <name type="scientific">Kalanchoe fedtschenkoi</name>
    <name type="common">Lavender scallops</name>
    <name type="synonym">South American air plant</name>
    <dbReference type="NCBI Taxonomy" id="63787"/>
    <lineage>
        <taxon>Eukaryota</taxon>
        <taxon>Viridiplantae</taxon>
        <taxon>Streptophyta</taxon>
        <taxon>Embryophyta</taxon>
        <taxon>Tracheophyta</taxon>
        <taxon>Spermatophyta</taxon>
        <taxon>Magnoliopsida</taxon>
        <taxon>eudicotyledons</taxon>
        <taxon>Gunneridae</taxon>
        <taxon>Pentapetalae</taxon>
        <taxon>Saxifragales</taxon>
        <taxon>Crassulaceae</taxon>
        <taxon>Kalanchoe</taxon>
    </lineage>
</organism>
<evidence type="ECO:0000256" key="8">
    <source>
        <dbReference type="ARBA" id="ARBA00022786"/>
    </source>
</evidence>
<dbReference type="FunFam" id="3.30.40.10:FF:000428">
    <property type="entry name" value="U-box domain-containing protein 54"/>
    <property type="match status" value="1"/>
</dbReference>
<feature type="domain" description="Protein kinase" evidence="13">
    <location>
        <begin position="511"/>
        <end position="780"/>
    </location>
</feature>
<dbReference type="AlphaFoldDB" id="A0A7N0SZK8"/>
<dbReference type="GO" id="GO:0005524">
    <property type="term" value="F:ATP binding"/>
    <property type="evidence" value="ECO:0007669"/>
    <property type="project" value="UniProtKB-UniRule"/>
</dbReference>
<dbReference type="Gene3D" id="1.10.510.10">
    <property type="entry name" value="Transferase(Phosphotransferase) domain 1"/>
    <property type="match status" value="1"/>
</dbReference>
<dbReference type="CDD" id="cd14066">
    <property type="entry name" value="STKc_IRAK"/>
    <property type="match status" value="1"/>
</dbReference>
<comment type="pathway">
    <text evidence="3">Protein modification; protein ubiquitination.</text>
</comment>
<dbReference type="CDD" id="cd01989">
    <property type="entry name" value="USP_STK_Ubox_N"/>
    <property type="match status" value="1"/>
</dbReference>
<dbReference type="InterPro" id="IPR000719">
    <property type="entry name" value="Prot_kinase_dom"/>
</dbReference>